<dbReference type="EMBL" id="CM042051">
    <property type="protein sequence ID" value="KAI3727656.1"/>
    <property type="molecule type" value="Genomic_DNA"/>
</dbReference>
<dbReference type="Proteomes" id="UP001055879">
    <property type="component" value="Linkage Group LG05"/>
</dbReference>
<keyword evidence="2" id="KW-1185">Reference proteome</keyword>
<proteinExistence type="predicted"/>
<evidence type="ECO:0000313" key="1">
    <source>
        <dbReference type="EMBL" id="KAI3727656.1"/>
    </source>
</evidence>
<reference evidence="1 2" key="2">
    <citation type="journal article" date="2022" name="Mol. Ecol. Resour.">
        <title>The genomes of chicory, endive, great burdock and yacon provide insights into Asteraceae paleo-polyploidization history and plant inulin production.</title>
        <authorList>
            <person name="Fan W."/>
            <person name="Wang S."/>
            <person name="Wang H."/>
            <person name="Wang A."/>
            <person name="Jiang F."/>
            <person name="Liu H."/>
            <person name="Zhao H."/>
            <person name="Xu D."/>
            <person name="Zhang Y."/>
        </authorList>
    </citation>
    <scope>NUCLEOTIDE SEQUENCE [LARGE SCALE GENOMIC DNA]</scope>
    <source>
        <strain evidence="2">cv. Niubang</strain>
    </source>
</reference>
<comment type="caution">
    <text evidence="1">The sequence shown here is derived from an EMBL/GenBank/DDBJ whole genome shotgun (WGS) entry which is preliminary data.</text>
</comment>
<protein>
    <submittedName>
        <fullName evidence="1">Uncharacterized protein</fullName>
    </submittedName>
</protein>
<reference evidence="2" key="1">
    <citation type="journal article" date="2022" name="Mol. Ecol. Resour.">
        <title>The genomes of chicory, endive, great burdock and yacon provide insights into Asteraceae palaeo-polyploidization history and plant inulin production.</title>
        <authorList>
            <person name="Fan W."/>
            <person name="Wang S."/>
            <person name="Wang H."/>
            <person name="Wang A."/>
            <person name="Jiang F."/>
            <person name="Liu H."/>
            <person name="Zhao H."/>
            <person name="Xu D."/>
            <person name="Zhang Y."/>
        </authorList>
    </citation>
    <scope>NUCLEOTIDE SEQUENCE [LARGE SCALE GENOMIC DNA]</scope>
    <source>
        <strain evidence="2">cv. Niubang</strain>
    </source>
</reference>
<name>A0ACB9C006_ARCLA</name>
<evidence type="ECO:0000313" key="2">
    <source>
        <dbReference type="Proteomes" id="UP001055879"/>
    </source>
</evidence>
<organism evidence="1 2">
    <name type="scientific">Arctium lappa</name>
    <name type="common">Greater burdock</name>
    <name type="synonym">Lappa major</name>
    <dbReference type="NCBI Taxonomy" id="4217"/>
    <lineage>
        <taxon>Eukaryota</taxon>
        <taxon>Viridiplantae</taxon>
        <taxon>Streptophyta</taxon>
        <taxon>Embryophyta</taxon>
        <taxon>Tracheophyta</taxon>
        <taxon>Spermatophyta</taxon>
        <taxon>Magnoliopsida</taxon>
        <taxon>eudicotyledons</taxon>
        <taxon>Gunneridae</taxon>
        <taxon>Pentapetalae</taxon>
        <taxon>asterids</taxon>
        <taxon>campanulids</taxon>
        <taxon>Asterales</taxon>
        <taxon>Asteraceae</taxon>
        <taxon>Carduoideae</taxon>
        <taxon>Cardueae</taxon>
        <taxon>Arctiinae</taxon>
        <taxon>Arctium</taxon>
    </lineage>
</organism>
<gene>
    <name evidence="1" type="ORF">L6452_16274</name>
</gene>
<accession>A0ACB9C006</accession>
<sequence length="1241" mass="136752">MDSKELKMSVSESDKMEVSDPGSRFSKKAEHLPIKKRRFFFRTSSPPLDTAFSEGPERDAACYNSSSQVVQPQLDASYQPAASSTGADLCQNVSIDSKMDGEKFVEASKKASEHEDTFGISLVALAACNNGLAGGADPCKVSGIVSYGTERLEAPNTVKIEADCVKPADMSTEETDLHIATTPSKDVASSTLDCSSPDKATVDNTTPDESTLENSCSHAPSESECSRINQVTSKTEKSAALDDRLNWDLNTVMDAWEEPIERDHHIYTADATCSNITYAEGKNSCKEGNSEGCEQRREHRSASEKINSEILRVDLKSLAHTTEGSEQEECKPHCNVIAKLLSPVICGTSHVAVNKIKSLHDQHVDSSIDAIPMAVPRTIKLEYPECDDSAKHVIVNCKSTDALSCPMVAGTDFSLDYPIPPGFNHCINMHASEENIVSSATVSSGNNVNHAITTVQTTECKKLNLSLVTAASPENEVFQSSTFDVDDKTEVKKEITSNGITMENLTGKGTKSSQDAHTGVCKEVNQTTFGSLLVIQSSVLADGEDHPAAVSSIQDVVCSDAEVPIKAEKSPLTATSGMTQLTETIYHTSHESDTDFPNDLVSYNKEVCEVPLDNGFGYENFPSDIQAGSEVDNVDEFSVGYDSQFEDGELRESSIQTWEGYEGEDRENEHDIDNRGTSFHLATLGGNNNGAQCLPESSSRMRSPDVGSQRGADEISSVLLPEKLDSSDQVSGSGPNETKNGTTEVSMKDASQSDQWKMNVSGLDFLPENHSPTSNATKMRDSSSIKFSSRIGRYGPDTEDLETKAEGSRFYRREPLLRIGEPSTHDAFLNRGRFKMQGCSSINADDSASRSIRELGVMRSLRRGKYSPQVPASGRGGGPWNCSPGRDRDLNHLHSPPYPGPPFRRSLLEDVTSVDNLTSEVGVDPNDDGRPVGSSYITRQSFRSRLLANREEDDFRARLGLRPSGDTCHNRFGNMGRGRSLKYGSRHNGGGPRGQYYAPASDEYDEPSMEYSHSFPSRRRCLSPTERRENLPCAHHHSGSTSPPRSRTRSPIGDGFRRRTSRSPNLRSDTRIRRPRSPNYRHGFVADHVGGYNLEPRNNTSPPNSRFLKYKQRASAFERRSPPPIGERLNFYDPSRKPKQNENYRSGHPGRFSGRGGTRYLGSDGDPTDHGYRRGGFVRRYDMGRPVKHLQYNEEDGYGPVYDSRDKEALELHGRGNPKQPYSNGTDSRFPRRPREERENW</sequence>